<evidence type="ECO:0000313" key="7">
    <source>
        <dbReference type="Proteomes" id="UP000323621"/>
    </source>
</evidence>
<sequence>MGTVDLDITIEDLQKGSEIIYKKIYENNRARFIHFARRYNLEDDDIIDVYQDAYIAFYTNVMSGKLQALTSSVSTYIISIGKFMIFDRIKRSNKMEIVDFDVRLLQKESKISETIEMETEALTTQQRLLKKHFKTLGKQCQELLTLFYYRGYTIKEILSQGDYNTENVVKSTKSRCMKTLRERIKLN</sequence>
<evidence type="ECO:0000259" key="5">
    <source>
        <dbReference type="Pfam" id="PF04542"/>
    </source>
</evidence>
<keyword evidence="4" id="KW-0804">Transcription</keyword>
<dbReference type="RefSeq" id="WP_148381567.1">
    <property type="nucleotide sequence ID" value="NZ_VSKN01000030.1"/>
</dbReference>
<keyword evidence="3" id="KW-0731">Sigma factor</keyword>
<evidence type="ECO:0000256" key="2">
    <source>
        <dbReference type="ARBA" id="ARBA00023015"/>
    </source>
</evidence>
<comment type="similarity">
    <text evidence="1">Belongs to the sigma-70 factor family. ECF subfamily.</text>
</comment>
<protein>
    <submittedName>
        <fullName evidence="6">Sigma-70 family RNA polymerase sigma factor</fullName>
    </submittedName>
</protein>
<dbReference type="Gene3D" id="1.10.1740.10">
    <property type="match status" value="1"/>
</dbReference>
<dbReference type="InterPro" id="IPR007627">
    <property type="entry name" value="RNA_pol_sigma70_r2"/>
</dbReference>
<accession>A0ABY3M7A6</accession>
<evidence type="ECO:0000256" key="1">
    <source>
        <dbReference type="ARBA" id="ARBA00010641"/>
    </source>
</evidence>
<dbReference type="Pfam" id="PF04542">
    <property type="entry name" value="Sigma70_r2"/>
    <property type="match status" value="1"/>
</dbReference>
<keyword evidence="2" id="KW-0805">Transcription regulation</keyword>
<evidence type="ECO:0000313" key="6">
    <source>
        <dbReference type="EMBL" id="TYC08790.1"/>
    </source>
</evidence>
<evidence type="ECO:0000256" key="3">
    <source>
        <dbReference type="ARBA" id="ARBA00023082"/>
    </source>
</evidence>
<gene>
    <name evidence="6" type="ORF">ES677_14025</name>
</gene>
<dbReference type="SUPFAM" id="SSF88659">
    <property type="entry name" value="Sigma3 and sigma4 domains of RNA polymerase sigma factors"/>
    <property type="match status" value="1"/>
</dbReference>
<dbReference type="PANTHER" id="PTHR43133:SF46">
    <property type="entry name" value="RNA POLYMERASE SIGMA-70 FACTOR ECF SUBFAMILY"/>
    <property type="match status" value="1"/>
</dbReference>
<dbReference type="PANTHER" id="PTHR43133">
    <property type="entry name" value="RNA POLYMERASE ECF-TYPE SIGMA FACTO"/>
    <property type="match status" value="1"/>
</dbReference>
<dbReference type="Gene3D" id="1.10.10.10">
    <property type="entry name" value="Winged helix-like DNA-binding domain superfamily/Winged helix DNA-binding domain"/>
    <property type="match status" value="1"/>
</dbReference>
<organism evidence="6 7">
    <name type="scientific">Bizionia gelidisalsuginis</name>
    <dbReference type="NCBI Taxonomy" id="291188"/>
    <lineage>
        <taxon>Bacteria</taxon>
        <taxon>Pseudomonadati</taxon>
        <taxon>Bacteroidota</taxon>
        <taxon>Flavobacteriia</taxon>
        <taxon>Flavobacteriales</taxon>
        <taxon>Flavobacteriaceae</taxon>
        <taxon>Bizionia</taxon>
    </lineage>
</organism>
<dbReference type="EMBL" id="VSKN01000030">
    <property type="protein sequence ID" value="TYC08790.1"/>
    <property type="molecule type" value="Genomic_DNA"/>
</dbReference>
<proteinExistence type="inferred from homology"/>
<comment type="caution">
    <text evidence="6">The sequence shown here is derived from an EMBL/GenBank/DDBJ whole genome shotgun (WGS) entry which is preliminary data.</text>
</comment>
<dbReference type="Proteomes" id="UP000323621">
    <property type="component" value="Unassembled WGS sequence"/>
</dbReference>
<dbReference type="InterPro" id="IPR013325">
    <property type="entry name" value="RNA_pol_sigma_r2"/>
</dbReference>
<dbReference type="InterPro" id="IPR013324">
    <property type="entry name" value="RNA_pol_sigma_r3/r4-like"/>
</dbReference>
<keyword evidence="7" id="KW-1185">Reference proteome</keyword>
<dbReference type="SUPFAM" id="SSF88946">
    <property type="entry name" value="Sigma2 domain of RNA polymerase sigma factors"/>
    <property type="match status" value="1"/>
</dbReference>
<dbReference type="NCBIfam" id="TIGR02937">
    <property type="entry name" value="sigma70-ECF"/>
    <property type="match status" value="1"/>
</dbReference>
<evidence type="ECO:0000256" key="4">
    <source>
        <dbReference type="ARBA" id="ARBA00023163"/>
    </source>
</evidence>
<dbReference type="InterPro" id="IPR036388">
    <property type="entry name" value="WH-like_DNA-bd_sf"/>
</dbReference>
<reference evidence="6 7" key="1">
    <citation type="submission" date="2019-08" db="EMBL/GenBank/DDBJ databases">
        <title>Genomes of Antarctic Bizionia species.</title>
        <authorList>
            <person name="Bowman J.P."/>
        </authorList>
    </citation>
    <scope>NUCLEOTIDE SEQUENCE [LARGE SCALE GENOMIC DNA]</scope>
    <source>
        <strain evidence="6 7">IC164</strain>
    </source>
</reference>
<feature type="domain" description="RNA polymerase sigma-70 region 2" evidence="5">
    <location>
        <begin position="24"/>
        <end position="93"/>
    </location>
</feature>
<name>A0ABY3M7A6_9FLAO</name>
<dbReference type="InterPro" id="IPR014284">
    <property type="entry name" value="RNA_pol_sigma-70_dom"/>
</dbReference>
<dbReference type="InterPro" id="IPR039425">
    <property type="entry name" value="RNA_pol_sigma-70-like"/>
</dbReference>